<evidence type="ECO:0000256" key="1">
    <source>
        <dbReference type="SAM" id="MobiDB-lite"/>
    </source>
</evidence>
<gene>
    <name evidence="2" type="ORF">ElyMa_003429300</name>
</gene>
<feature type="region of interest" description="Disordered" evidence="1">
    <location>
        <begin position="467"/>
        <end position="503"/>
    </location>
</feature>
<dbReference type="InterPro" id="IPR040401">
    <property type="entry name" value="CCDC162"/>
</dbReference>
<evidence type="ECO:0000313" key="2">
    <source>
        <dbReference type="EMBL" id="GFS24937.1"/>
    </source>
</evidence>
<accession>A0AAV4JTW0</accession>
<dbReference type="Proteomes" id="UP000762676">
    <property type="component" value="Unassembled WGS sequence"/>
</dbReference>
<organism evidence="2 3">
    <name type="scientific">Elysia marginata</name>
    <dbReference type="NCBI Taxonomy" id="1093978"/>
    <lineage>
        <taxon>Eukaryota</taxon>
        <taxon>Metazoa</taxon>
        <taxon>Spiralia</taxon>
        <taxon>Lophotrochozoa</taxon>
        <taxon>Mollusca</taxon>
        <taxon>Gastropoda</taxon>
        <taxon>Heterobranchia</taxon>
        <taxon>Euthyneura</taxon>
        <taxon>Panpulmonata</taxon>
        <taxon>Sacoglossa</taxon>
        <taxon>Placobranchoidea</taxon>
        <taxon>Plakobranchidae</taxon>
        <taxon>Elysia</taxon>
    </lineage>
</organism>
<dbReference type="PANTHER" id="PTHR33331">
    <property type="entry name" value="COILED-COIL DOMAIN-CONTAINING PROTEIN 162"/>
    <property type="match status" value="1"/>
</dbReference>
<dbReference type="AlphaFoldDB" id="A0AAV4JTW0"/>
<comment type="caution">
    <text evidence="2">The sequence shown here is derived from an EMBL/GenBank/DDBJ whole genome shotgun (WGS) entry which is preliminary data.</text>
</comment>
<protein>
    <submittedName>
        <fullName evidence="2">Coiled-coil domain-containing protein 162-like</fullName>
    </submittedName>
</protein>
<dbReference type="PANTHER" id="PTHR33331:SF13">
    <property type="entry name" value="COILED-COIL DOMAIN CONTAINING 162"/>
    <property type="match status" value="1"/>
</dbReference>
<feature type="non-terminal residue" evidence="2">
    <location>
        <position position="833"/>
    </location>
</feature>
<evidence type="ECO:0000313" key="3">
    <source>
        <dbReference type="Proteomes" id="UP000762676"/>
    </source>
</evidence>
<reference evidence="2 3" key="1">
    <citation type="journal article" date="2021" name="Elife">
        <title>Chloroplast acquisition without the gene transfer in kleptoplastic sea slugs, Plakobranchus ocellatus.</title>
        <authorList>
            <person name="Maeda T."/>
            <person name="Takahashi S."/>
            <person name="Yoshida T."/>
            <person name="Shimamura S."/>
            <person name="Takaki Y."/>
            <person name="Nagai Y."/>
            <person name="Toyoda A."/>
            <person name="Suzuki Y."/>
            <person name="Arimoto A."/>
            <person name="Ishii H."/>
            <person name="Satoh N."/>
            <person name="Nishiyama T."/>
            <person name="Hasebe M."/>
            <person name="Maruyama T."/>
            <person name="Minagawa J."/>
            <person name="Obokata J."/>
            <person name="Shigenobu S."/>
        </authorList>
    </citation>
    <scope>NUCLEOTIDE SEQUENCE [LARGE SCALE GENOMIC DNA]</scope>
</reference>
<dbReference type="EMBL" id="BMAT01007037">
    <property type="protein sequence ID" value="GFS24937.1"/>
    <property type="molecule type" value="Genomic_DNA"/>
</dbReference>
<proteinExistence type="predicted"/>
<keyword evidence="3" id="KW-1185">Reference proteome</keyword>
<sequence length="833" mass="94467">MLEPIHCLQHQAGDFDIPSYGHQDVDRFGVLMDAWTHEAAFLECKRELIDCYYEAYQHVCDRDERRRLAQVVTDIMHQRPRLDLDSDYLVKLYRAECSVLRQHTRLVKAVLDRQVEQQREFIQRVTREGDMEIGLPHRIVPKQLIAVNLSRPALKNVYMLEFHPTLAIASRIPAALQHAYWELHQIHQPDSALNAIAMERKLLEVALREWESLPAAGDSFSMQVQKDLFSDVFADDPLFQCELALFSIRLQDEKAGRRTHKEKQVDMVASVGRLMGLFSDVFADDPLFQCELALFSIRLQDEKAGRRTHKEKQVDMVASVGRLMGILTYRHRLIEACWETEILSKIYKKQAGEMGYPDFHLNMRFVQFEFASFKEKAGKPPPIFITAVQEDDTAVDKYTPSCLYLAIHELDEGHVGRFSFRSRDGVLQLMRLGGMESLQVVLKSQIVHKNALIAGVTQATVCDPVKAAHTGPKSGRASPTETKSEKSSLTQMTGMSGGTGGTALAGKLTSDGGKVKKAAEAFFSLQLEKTPSRDLMLNDFVAKKQQSGSLMRNSEELEKVKRTLISQFCERFHVRLSQASMRGQLLAYYNSIFNLLEGFPSVRETYFVMGEVNEKKSQEDDLEGLTPDPRVMKKRPRRLLSKDGRHVLNIWFIPHYTEILVMFKHLDDESCSRAMAFALSIVATLHDMLQYLSAHARLGSSHARMGSQTMEFVSADWGGTEGIGSELREIQKQIIHLHDPTDPQSVLDLLTLRRDVMFLEYDMAVRSSMADTFLATGNIQAYKSIVSNGHAALSAISNIQRPSLTAAYLTIPEPLEAKDLVARQLFPWRAFLN</sequence>
<name>A0AAV4JTW0_9GAST</name>